<keyword evidence="4 6" id="KW-1133">Transmembrane helix</keyword>
<dbReference type="EMBL" id="AJYA01000021">
    <property type="protein sequence ID" value="EIM76444.1"/>
    <property type="molecule type" value="Genomic_DNA"/>
</dbReference>
<sequence>MQSLQEGLLMGLVLSSMIGPVFFTLIQSSLERGFRYAALVATGILLSDMAYVLATYWGVSRLQENPYLEVGLGYGGALVLLGFALSAWWKKQSPRPNSGGLLPKSSGKKSALLKGFGVNGINPFVLLFWLSIAGFLHLKDKSPWDTTAYYGGILGTVFSIDLLKAYAAKQLSPFLNDRRMYLLNKAVAIGMLGFALRLFWFAYQKQLLLGTTP</sequence>
<dbReference type="PANTHER" id="PTHR30086:SF20">
    <property type="entry name" value="ARGININE EXPORTER PROTEIN ARGO-RELATED"/>
    <property type="match status" value="1"/>
</dbReference>
<evidence type="ECO:0000256" key="2">
    <source>
        <dbReference type="ARBA" id="ARBA00022475"/>
    </source>
</evidence>
<dbReference type="RefSeq" id="WP_009055107.1">
    <property type="nucleotide sequence ID" value="NZ_AJYA01000021.1"/>
</dbReference>
<gene>
    <name evidence="7" type="ORF">A3SI_10559</name>
</gene>
<name>I5C3P2_9BACT</name>
<dbReference type="PANTHER" id="PTHR30086">
    <property type="entry name" value="ARGININE EXPORTER PROTEIN ARGO"/>
    <property type="match status" value="1"/>
</dbReference>
<feature type="transmembrane region" description="Helical" evidence="6">
    <location>
        <begin position="38"/>
        <end position="59"/>
    </location>
</feature>
<evidence type="ECO:0000313" key="7">
    <source>
        <dbReference type="EMBL" id="EIM76444.1"/>
    </source>
</evidence>
<dbReference type="InterPro" id="IPR001123">
    <property type="entry name" value="LeuE-type"/>
</dbReference>
<feature type="transmembrane region" description="Helical" evidence="6">
    <location>
        <begin position="111"/>
        <end position="136"/>
    </location>
</feature>
<evidence type="ECO:0000256" key="4">
    <source>
        <dbReference type="ARBA" id="ARBA00022989"/>
    </source>
</evidence>
<evidence type="ECO:0000256" key="6">
    <source>
        <dbReference type="SAM" id="Phobius"/>
    </source>
</evidence>
<evidence type="ECO:0000313" key="8">
    <source>
        <dbReference type="Proteomes" id="UP000005551"/>
    </source>
</evidence>
<evidence type="ECO:0000256" key="3">
    <source>
        <dbReference type="ARBA" id="ARBA00022692"/>
    </source>
</evidence>
<dbReference type="STRING" id="1189621.A3SI_10559"/>
<proteinExistence type="predicted"/>
<comment type="caution">
    <text evidence="7">The sequence shown here is derived from an EMBL/GenBank/DDBJ whole genome shotgun (WGS) entry which is preliminary data.</text>
</comment>
<feature type="transmembrane region" description="Helical" evidence="6">
    <location>
        <begin position="71"/>
        <end position="90"/>
    </location>
</feature>
<dbReference type="Proteomes" id="UP000005551">
    <property type="component" value="Unassembled WGS sequence"/>
</dbReference>
<protein>
    <submittedName>
        <fullName evidence="7">Lysine exporter protein LysE/YggA</fullName>
    </submittedName>
</protein>
<feature type="transmembrane region" description="Helical" evidence="6">
    <location>
        <begin position="180"/>
        <end position="203"/>
    </location>
</feature>
<dbReference type="GO" id="GO:0015171">
    <property type="term" value="F:amino acid transmembrane transporter activity"/>
    <property type="evidence" value="ECO:0007669"/>
    <property type="project" value="TreeGrafter"/>
</dbReference>
<comment type="subcellular location">
    <subcellularLocation>
        <location evidence="1">Cell membrane</location>
        <topology evidence="1">Multi-pass membrane protein</topology>
    </subcellularLocation>
</comment>
<keyword evidence="3 6" id="KW-0812">Transmembrane</keyword>
<accession>I5C3P2</accession>
<dbReference type="PATRIC" id="fig|1189621.3.peg.2201"/>
<dbReference type="Pfam" id="PF01810">
    <property type="entry name" value="LysE"/>
    <property type="match status" value="1"/>
</dbReference>
<dbReference type="AlphaFoldDB" id="I5C3P2"/>
<reference evidence="7 8" key="1">
    <citation type="submission" date="2012-05" db="EMBL/GenBank/DDBJ databases">
        <title>Genome sequence of Nitritalea halalkaliphila LW7.</title>
        <authorList>
            <person name="Jangir P.K."/>
            <person name="Singh A."/>
            <person name="Shivaji S."/>
            <person name="Sharma R."/>
        </authorList>
    </citation>
    <scope>NUCLEOTIDE SEQUENCE [LARGE SCALE GENOMIC DNA]</scope>
    <source>
        <strain evidence="7 8">LW7</strain>
    </source>
</reference>
<keyword evidence="5 6" id="KW-0472">Membrane</keyword>
<feature type="transmembrane region" description="Helical" evidence="6">
    <location>
        <begin position="148"/>
        <end position="168"/>
    </location>
</feature>
<evidence type="ECO:0000256" key="5">
    <source>
        <dbReference type="ARBA" id="ARBA00023136"/>
    </source>
</evidence>
<keyword evidence="2" id="KW-1003">Cell membrane</keyword>
<dbReference type="GO" id="GO:0005886">
    <property type="term" value="C:plasma membrane"/>
    <property type="evidence" value="ECO:0007669"/>
    <property type="project" value="UniProtKB-SubCell"/>
</dbReference>
<feature type="transmembrane region" description="Helical" evidence="6">
    <location>
        <begin position="6"/>
        <end position="26"/>
    </location>
</feature>
<keyword evidence="8" id="KW-1185">Reference proteome</keyword>
<evidence type="ECO:0000256" key="1">
    <source>
        <dbReference type="ARBA" id="ARBA00004651"/>
    </source>
</evidence>
<organism evidence="7 8">
    <name type="scientific">Nitritalea halalkaliphila LW7</name>
    <dbReference type="NCBI Taxonomy" id="1189621"/>
    <lineage>
        <taxon>Bacteria</taxon>
        <taxon>Pseudomonadati</taxon>
        <taxon>Bacteroidota</taxon>
        <taxon>Cytophagia</taxon>
        <taxon>Cytophagales</taxon>
        <taxon>Cyclobacteriaceae</taxon>
        <taxon>Nitritalea</taxon>
    </lineage>
</organism>